<evidence type="ECO:0000256" key="2">
    <source>
        <dbReference type="SAM" id="Phobius"/>
    </source>
</evidence>
<evidence type="ECO:0000256" key="1">
    <source>
        <dbReference type="SAM" id="MobiDB-lite"/>
    </source>
</evidence>
<keyword evidence="2" id="KW-0472">Membrane</keyword>
<evidence type="ECO:0000313" key="3">
    <source>
        <dbReference type="EMBL" id="EPQ04942.1"/>
    </source>
</evidence>
<feature type="region of interest" description="Disordered" evidence="1">
    <location>
        <begin position="44"/>
        <end position="64"/>
    </location>
</feature>
<dbReference type="AlphaFoldDB" id="S7PB50"/>
<accession>S7PB50</accession>
<keyword evidence="2" id="KW-0812">Transmembrane</keyword>
<feature type="transmembrane region" description="Helical" evidence="2">
    <location>
        <begin position="6"/>
        <end position="24"/>
    </location>
</feature>
<organism evidence="3 4">
    <name type="scientific">Myotis brandtii</name>
    <name type="common">Brandt's bat</name>
    <dbReference type="NCBI Taxonomy" id="109478"/>
    <lineage>
        <taxon>Eukaryota</taxon>
        <taxon>Metazoa</taxon>
        <taxon>Chordata</taxon>
        <taxon>Craniata</taxon>
        <taxon>Vertebrata</taxon>
        <taxon>Euteleostomi</taxon>
        <taxon>Mammalia</taxon>
        <taxon>Eutheria</taxon>
        <taxon>Laurasiatheria</taxon>
        <taxon>Chiroptera</taxon>
        <taxon>Yangochiroptera</taxon>
        <taxon>Vespertilionidae</taxon>
        <taxon>Myotis</taxon>
    </lineage>
</organism>
<name>S7PB50_MYOBR</name>
<reference evidence="3 4" key="1">
    <citation type="journal article" date="2013" name="Nat. Commun.">
        <title>Genome analysis reveals insights into physiology and longevity of the Brandt's bat Myotis brandtii.</title>
        <authorList>
            <person name="Seim I."/>
            <person name="Fang X."/>
            <person name="Xiong Z."/>
            <person name="Lobanov A.V."/>
            <person name="Huang Z."/>
            <person name="Ma S."/>
            <person name="Feng Y."/>
            <person name="Turanov A.A."/>
            <person name="Zhu Y."/>
            <person name="Lenz T.L."/>
            <person name="Gerashchenko M.V."/>
            <person name="Fan D."/>
            <person name="Hee Yim S."/>
            <person name="Yao X."/>
            <person name="Jordan D."/>
            <person name="Xiong Y."/>
            <person name="Ma Y."/>
            <person name="Lyapunov A.N."/>
            <person name="Chen G."/>
            <person name="Kulakova O.I."/>
            <person name="Sun Y."/>
            <person name="Lee S.G."/>
            <person name="Bronson R.T."/>
            <person name="Moskalev A.A."/>
            <person name="Sunyaev S.R."/>
            <person name="Zhang G."/>
            <person name="Krogh A."/>
            <person name="Wang J."/>
            <person name="Gladyshev V.N."/>
        </authorList>
    </citation>
    <scope>NUCLEOTIDE SEQUENCE [LARGE SCALE GENOMIC DNA]</scope>
</reference>
<protein>
    <submittedName>
        <fullName evidence="3">Uncharacterized protein</fullName>
    </submittedName>
</protein>
<sequence length="64" mass="7326">MEALAVVLPALLLLVIILGSICLIRKLRRRKEALSLEKDLENKEKEMARKEQGQERVGKERKNG</sequence>
<dbReference type="EMBL" id="KE161690">
    <property type="protein sequence ID" value="EPQ04942.1"/>
    <property type="molecule type" value="Genomic_DNA"/>
</dbReference>
<gene>
    <name evidence="3" type="ORF">D623_10001538</name>
</gene>
<evidence type="ECO:0000313" key="4">
    <source>
        <dbReference type="Proteomes" id="UP000052978"/>
    </source>
</evidence>
<keyword evidence="4" id="KW-1185">Reference proteome</keyword>
<proteinExistence type="predicted"/>
<dbReference type="Proteomes" id="UP000052978">
    <property type="component" value="Unassembled WGS sequence"/>
</dbReference>
<keyword evidence="2" id="KW-1133">Transmembrane helix</keyword>